<feature type="transmembrane region" description="Helical" evidence="1">
    <location>
        <begin position="112"/>
        <end position="131"/>
    </location>
</feature>
<feature type="transmembrane region" description="Helical" evidence="1">
    <location>
        <begin position="6"/>
        <end position="28"/>
    </location>
</feature>
<keyword evidence="4" id="KW-1185">Reference proteome</keyword>
<sequence>MMAKPLVSLGIAATAFYAPVVPLAMYLVYRNWWRPPKLAWYPFILLSLMRLASGPVLIALANNIANEGLYIAATFLLNVGVIPLLLVNFGFVLIVITDNIRDRAQVKHFSKIFRLALSLSICYLVVGSSLATIKPSIARIFQLLGYGFFALILLGLLARQVSFLRKSHELIPSSRTVSMLNHDDDKKNAPFLLIRNVYGLLYYGTNYYTLDSNGQYTAHQSLWNPIAGNHVAFALMGLLSEYISICVYFYVGFVIPSK</sequence>
<keyword evidence="1" id="KW-1133">Transmembrane helix</keyword>
<feature type="domain" description="DUF7702" evidence="2">
    <location>
        <begin position="10"/>
        <end position="255"/>
    </location>
</feature>
<dbReference type="InterPro" id="IPR056119">
    <property type="entry name" value="DUF7702"/>
</dbReference>
<feature type="transmembrane region" description="Helical" evidence="1">
    <location>
        <begin position="40"/>
        <end position="64"/>
    </location>
</feature>
<dbReference type="Pfam" id="PF24800">
    <property type="entry name" value="DUF7702"/>
    <property type="match status" value="1"/>
</dbReference>
<dbReference type="EMBL" id="BLKI01000084">
    <property type="protein sequence ID" value="GFF91253.1"/>
    <property type="molecule type" value="Genomic_DNA"/>
</dbReference>
<keyword evidence="1" id="KW-0472">Membrane</keyword>
<gene>
    <name evidence="3" type="ORF">IFM60648_09342</name>
</gene>
<dbReference type="PANTHER" id="PTHR42109:SF2">
    <property type="entry name" value="INTEGRAL MEMBRANE PROTEIN"/>
    <property type="match status" value="1"/>
</dbReference>
<organism evidence="3 4">
    <name type="scientific">Aspergillus lentulus</name>
    <dbReference type="NCBI Taxonomy" id="293939"/>
    <lineage>
        <taxon>Eukaryota</taxon>
        <taxon>Fungi</taxon>
        <taxon>Dikarya</taxon>
        <taxon>Ascomycota</taxon>
        <taxon>Pezizomycotina</taxon>
        <taxon>Eurotiomycetes</taxon>
        <taxon>Eurotiomycetidae</taxon>
        <taxon>Eurotiales</taxon>
        <taxon>Aspergillaceae</taxon>
        <taxon>Aspergillus</taxon>
        <taxon>Aspergillus subgen. Fumigati</taxon>
    </lineage>
</organism>
<dbReference type="Proteomes" id="UP000465220">
    <property type="component" value="Unassembled WGS sequence"/>
</dbReference>
<feature type="transmembrane region" description="Helical" evidence="1">
    <location>
        <begin position="70"/>
        <end position="100"/>
    </location>
</feature>
<dbReference type="PANTHER" id="PTHR42109">
    <property type="entry name" value="UNPLACED GENOMIC SCAFFOLD UM_SCAF_CONTIG_1.265, WHOLE GENOME SHOTGUN SEQUENCE"/>
    <property type="match status" value="1"/>
</dbReference>
<comment type="caution">
    <text evidence="3">The sequence shown here is derived from an EMBL/GenBank/DDBJ whole genome shotgun (WGS) entry which is preliminary data.</text>
</comment>
<evidence type="ECO:0000259" key="2">
    <source>
        <dbReference type="Pfam" id="PF24800"/>
    </source>
</evidence>
<name>A0ABQ1B036_ASPLE</name>
<evidence type="ECO:0000313" key="4">
    <source>
        <dbReference type="Proteomes" id="UP000465220"/>
    </source>
</evidence>
<proteinExistence type="predicted"/>
<feature type="transmembrane region" description="Helical" evidence="1">
    <location>
        <begin position="231"/>
        <end position="255"/>
    </location>
</feature>
<evidence type="ECO:0000313" key="3">
    <source>
        <dbReference type="EMBL" id="GFF91253.1"/>
    </source>
</evidence>
<feature type="transmembrane region" description="Helical" evidence="1">
    <location>
        <begin position="137"/>
        <end position="158"/>
    </location>
</feature>
<evidence type="ECO:0000256" key="1">
    <source>
        <dbReference type="SAM" id="Phobius"/>
    </source>
</evidence>
<accession>A0ABQ1B036</accession>
<keyword evidence="1" id="KW-0812">Transmembrane</keyword>
<protein>
    <recommendedName>
        <fullName evidence="2">DUF7702 domain-containing protein</fullName>
    </recommendedName>
</protein>
<reference evidence="3 4" key="1">
    <citation type="submission" date="2020-01" db="EMBL/GenBank/DDBJ databases">
        <title>Draft genome sequence of Aspergillus lentulus IFM 60648.</title>
        <authorList>
            <person name="Takahashi H."/>
            <person name="Yaguchi T."/>
        </authorList>
    </citation>
    <scope>NUCLEOTIDE SEQUENCE [LARGE SCALE GENOMIC DNA]</scope>
    <source>
        <strain evidence="3 4">IFM 60648</strain>
    </source>
</reference>